<name>A0ABT9SDI2_9BURK</name>
<dbReference type="Proteomes" id="UP001226867">
    <property type="component" value="Unassembled WGS sequence"/>
</dbReference>
<evidence type="ECO:0000313" key="3">
    <source>
        <dbReference type="Proteomes" id="UP001226867"/>
    </source>
</evidence>
<gene>
    <name evidence="2" type="ORF">J2W36_003699</name>
</gene>
<sequence length="222" mass="24090">MTDTQELPDRSVEPTQPAKTQADPVTRIDQLPDETRLPADLAALYLYMSPAQLAELRAPKRTDGRAGSGPARIQHVEAGAAAQKQAPLYTLAVLRDFAKKHPPTYAFDLALNAGSLGWTTVKLPFFAELEPRIKRGRRVLIGGVWDRADPLREQHFIALMAGRIRFAWLTCSEAATSLWADPASHRAFADKGLALLRNEVQGIEAALQATDELAAGATAAAT</sequence>
<organism evidence="2 3">
    <name type="scientific">Variovorax ginsengisoli</name>
    <dbReference type="NCBI Taxonomy" id="363844"/>
    <lineage>
        <taxon>Bacteria</taxon>
        <taxon>Pseudomonadati</taxon>
        <taxon>Pseudomonadota</taxon>
        <taxon>Betaproteobacteria</taxon>
        <taxon>Burkholderiales</taxon>
        <taxon>Comamonadaceae</taxon>
        <taxon>Variovorax</taxon>
    </lineage>
</organism>
<comment type="caution">
    <text evidence="2">The sequence shown here is derived from an EMBL/GenBank/DDBJ whole genome shotgun (WGS) entry which is preliminary data.</text>
</comment>
<accession>A0ABT9SDI2</accession>
<reference evidence="2 3" key="1">
    <citation type="submission" date="2023-07" db="EMBL/GenBank/DDBJ databases">
        <title>Sorghum-associated microbial communities from plants grown in Nebraska, USA.</title>
        <authorList>
            <person name="Schachtman D."/>
        </authorList>
    </citation>
    <scope>NUCLEOTIDE SEQUENCE [LARGE SCALE GENOMIC DNA]</scope>
    <source>
        <strain evidence="2 3">DS1607</strain>
    </source>
</reference>
<dbReference type="EMBL" id="JAUSRO010000012">
    <property type="protein sequence ID" value="MDP9901432.1"/>
    <property type="molecule type" value="Genomic_DNA"/>
</dbReference>
<proteinExistence type="predicted"/>
<keyword evidence="3" id="KW-1185">Reference proteome</keyword>
<evidence type="ECO:0000313" key="2">
    <source>
        <dbReference type="EMBL" id="MDP9901432.1"/>
    </source>
</evidence>
<evidence type="ECO:0000256" key="1">
    <source>
        <dbReference type="SAM" id="MobiDB-lite"/>
    </source>
</evidence>
<feature type="region of interest" description="Disordered" evidence="1">
    <location>
        <begin position="1"/>
        <end position="32"/>
    </location>
</feature>
<dbReference type="RefSeq" id="WP_307691205.1">
    <property type="nucleotide sequence ID" value="NZ_JAUSRO010000012.1"/>
</dbReference>
<protein>
    <submittedName>
        <fullName evidence="2">Uncharacterized protein</fullName>
    </submittedName>
</protein>